<proteinExistence type="predicted"/>
<organism evidence="1 2">
    <name type="scientific">Elysia crispata</name>
    <name type="common">lettuce slug</name>
    <dbReference type="NCBI Taxonomy" id="231223"/>
    <lineage>
        <taxon>Eukaryota</taxon>
        <taxon>Metazoa</taxon>
        <taxon>Spiralia</taxon>
        <taxon>Lophotrochozoa</taxon>
        <taxon>Mollusca</taxon>
        <taxon>Gastropoda</taxon>
        <taxon>Heterobranchia</taxon>
        <taxon>Euthyneura</taxon>
        <taxon>Panpulmonata</taxon>
        <taxon>Sacoglossa</taxon>
        <taxon>Placobranchoidea</taxon>
        <taxon>Plakobranchidae</taxon>
        <taxon>Elysia</taxon>
    </lineage>
</organism>
<gene>
    <name evidence="1" type="ORF">RRG08_040049</name>
</gene>
<accession>A0AAE0XVB2</accession>
<reference evidence="1" key="1">
    <citation type="journal article" date="2023" name="G3 (Bethesda)">
        <title>A reference genome for the long-term kleptoplast-retaining sea slug Elysia crispata morphotype clarki.</title>
        <authorList>
            <person name="Eastman K.E."/>
            <person name="Pendleton A.L."/>
            <person name="Shaikh M.A."/>
            <person name="Suttiyut T."/>
            <person name="Ogas R."/>
            <person name="Tomko P."/>
            <person name="Gavelis G."/>
            <person name="Widhalm J.R."/>
            <person name="Wisecaver J.H."/>
        </authorList>
    </citation>
    <scope>NUCLEOTIDE SEQUENCE</scope>
    <source>
        <strain evidence="1">ECLA1</strain>
    </source>
</reference>
<evidence type="ECO:0000313" key="1">
    <source>
        <dbReference type="EMBL" id="KAK3715200.1"/>
    </source>
</evidence>
<dbReference type="Proteomes" id="UP001283361">
    <property type="component" value="Unassembled WGS sequence"/>
</dbReference>
<comment type="caution">
    <text evidence="1">The sequence shown here is derived from an EMBL/GenBank/DDBJ whole genome shotgun (WGS) entry which is preliminary data.</text>
</comment>
<name>A0AAE0XVB2_9GAST</name>
<sequence>MCFTDPIKLNNNQTCPVDAVCADVFDTRRLRSDGTTCTQRLVLHALCCGSRNLLVNLTWTSQNTDQFDKYHKMKCLCPRHISPVQRLGRHNRAVEAYGHSWDPQRKSDLFRYICNRRQGSPAYSRFELIGRNIVMRKPATIHSSFINGLNCEDVPFALVAEHRRKVLHQDCLVNCKLVPSFKRLC</sequence>
<dbReference type="EMBL" id="JAWDGP010007517">
    <property type="protein sequence ID" value="KAK3715200.1"/>
    <property type="molecule type" value="Genomic_DNA"/>
</dbReference>
<protein>
    <submittedName>
        <fullName evidence="1">Uncharacterized protein</fullName>
    </submittedName>
</protein>
<dbReference type="AlphaFoldDB" id="A0AAE0XVB2"/>
<evidence type="ECO:0000313" key="2">
    <source>
        <dbReference type="Proteomes" id="UP001283361"/>
    </source>
</evidence>
<keyword evidence="2" id="KW-1185">Reference proteome</keyword>